<dbReference type="InterPro" id="IPR043149">
    <property type="entry name" value="TagF_N"/>
</dbReference>
<dbReference type="PANTHER" id="PTHR37316">
    <property type="entry name" value="TEICHOIC ACID GLYCEROL-PHOSPHATE PRIMASE"/>
    <property type="match status" value="1"/>
</dbReference>
<name>A0A3Q9QXP5_9BACI</name>
<keyword evidence="7" id="KW-0812">Transmembrane</keyword>
<dbReference type="SUPFAM" id="SSF53756">
    <property type="entry name" value="UDP-Glycosyltransferase/glycogen phosphorylase"/>
    <property type="match status" value="1"/>
</dbReference>
<dbReference type="GO" id="GO:0005886">
    <property type="term" value="C:plasma membrane"/>
    <property type="evidence" value="ECO:0007669"/>
    <property type="project" value="UniProtKB-SubCell"/>
</dbReference>
<evidence type="ECO:0000313" key="9">
    <source>
        <dbReference type="Proteomes" id="UP000282892"/>
    </source>
</evidence>
<keyword evidence="7" id="KW-1133">Transmembrane helix</keyword>
<dbReference type="Gene3D" id="3.40.50.12580">
    <property type="match status" value="1"/>
</dbReference>
<dbReference type="OrthoDB" id="9811865at2"/>
<comment type="similarity">
    <text evidence="2">Belongs to the CDP-glycerol glycerophosphotransferase family.</text>
</comment>
<dbReference type="PANTHER" id="PTHR37316:SF1">
    <property type="entry name" value="TEICHOIC ACID GLYCEROL-PHOSPHATE PRIMASE"/>
    <property type="match status" value="1"/>
</dbReference>
<gene>
    <name evidence="8" type="ORF">CHR53_23540</name>
</gene>
<sequence length="406" mass="47665">MARELAISLYLFVFKFVFSLFNLLPLKDKTTFVISFGDNSQHVFEEMRRQHIETEVVFLCKGSSVNIFNTYPGTKTIPFEAFHILNWLRSVYHLATSNYILIDNYFGFLAAVQFRKRVECIQLWHASGAMKKFGLEDESVQYRSKRAKQRFLDVYSRFDQVIVGSDVMADIYKKSFLLNDQRILRTGIPRTDFFYNDNKKEAVLEALMRKHPEWSGKKVILYAPTYRDYELQHFSLQLDIEKMKTALDKEYIVIIRLHPAVRNSLDLAERYPDFLYDCSSSDYQINELLLVADILITDYSSIPFEFSLLRRPMIFFAYDLEQYKNERGLPEGFEENLPGPIVKNTDQIIELIFENRFNISLIEYYAEQWNKYSKGCSSANLVRYMFLSKKASSSAAKKIQLTDASR</sequence>
<comment type="subcellular location">
    <subcellularLocation>
        <location evidence="1">Cell membrane</location>
        <topology evidence="1">Peripheral membrane protein</topology>
    </subcellularLocation>
</comment>
<evidence type="ECO:0000256" key="5">
    <source>
        <dbReference type="ARBA" id="ARBA00022944"/>
    </source>
</evidence>
<dbReference type="Gene3D" id="3.40.50.11820">
    <property type="match status" value="1"/>
</dbReference>
<proteinExistence type="inferred from homology"/>
<dbReference type="RefSeq" id="WP_127488668.1">
    <property type="nucleotide sequence ID" value="NZ_CP022572.1"/>
</dbReference>
<organism evidence="8 9">
    <name type="scientific">Neobacillus mesonae</name>
    <dbReference type="NCBI Taxonomy" id="1193713"/>
    <lineage>
        <taxon>Bacteria</taxon>
        <taxon>Bacillati</taxon>
        <taxon>Bacillota</taxon>
        <taxon>Bacilli</taxon>
        <taxon>Bacillales</taxon>
        <taxon>Bacillaceae</taxon>
        <taxon>Neobacillus</taxon>
    </lineage>
</organism>
<dbReference type="GO" id="GO:0019350">
    <property type="term" value="P:teichoic acid biosynthetic process"/>
    <property type="evidence" value="ECO:0007669"/>
    <property type="project" value="UniProtKB-KW"/>
</dbReference>
<dbReference type="InterPro" id="IPR007554">
    <property type="entry name" value="Glycerophosphate_synth"/>
</dbReference>
<dbReference type="EMBL" id="CP022572">
    <property type="protein sequence ID" value="AZU63988.1"/>
    <property type="molecule type" value="Genomic_DNA"/>
</dbReference>
<keyword evidence="4" id="KW-0808">Transferase</keyword>
<feature type="transmembrane region" description="Helical" evidence="7">
    <location>
        <begin position="7"/>
        <end position="26"/>
    </location>
</feature>
<dbReference type="InterPro" id="IPR051612">
    <property type="entry name" value="Teichoic_Acid_Biosynth"/>
</dbReference>
<evidence type="ECO:0000256" key="2">
    <source>
        <dbReference type="ARBA" id="ARBA00010488"/>
    </source>
</evidence>
<keyword evidence="6 7" id="KW-0472">Membrane</keyword>
<keyword evidence="5" id="KW-0777">Teichoic acid biosynthesis</keyword>
<dbReference type="Pfam" id="PF04464">
    <property type="entry name" value="Glyphos_transf"/>
    <property type="match status" value="1"/>
</dbReference>
<reference evidence="8 9" key="1">
    <citation type="submission" date="2017-07" db="EMBL/GenBank/DDBJ databases">
        <title>The complete genome sequence of Bacillus mesonae strain H20-5, an efficient strain improving plant abiotic stress resistance.</title>
        <authorList>
            <person name="Kim S.Y."/>
            <person name="Song H."/>
            <person name="Sang M.K."/>
            <person name="Weon H.-Y."/>
            <person name="Song J."/>
        </authorList>
    </citation>
    <scope>NUCLEOTIDE SEQUENCE [LARGE SCALE GENOMIC DNA]</scope>
    <source>
        <strain evidence="8 9">H20-5</strain>
    </source>
</reference>
<dbReference type="GO" id="GO:0047355">
    <property type="term" value="F:CDP-glycerol glycerophosphotransferase activity"/>
    <property type="evidence" value="ECO:0007669"/>
    <property type="project" value="InterPro"/>
</dbReference>
<evidence type="ECO:0000313" key="8">
    <source>
        <dbReference type="EMBL" id="AZU63988.1"/>
    </source>
</evidence>
<keyword evidence="9" id="KW-1185">Reference proteome</keyword>
<evidence type="ECO:0000256" key="4">
    <source>
        <dbReference type="ARBA" id="ARBA00022679"/>
    </source>
</evidence>
<evidence type="ECO:0000256" key="3">
    <source>
        <dbReference type="ARBA" id="ARBA00022475"/>
    </source>
</evidence>
<accession>A0A3Q9QXP5</accession>
<keyword evidence="3" id="KW-1003">Cell membrane</keyword>
<evidence type="ECO:0008006" key="10">
    <source>
        <dbReference type="Google" id="ProtNLM"/>
    </source>
</evidence>
<dbReference type="KEGG" id="nmk:CHR53_23540"/>
<evidence type="ECO:0000256" key="1">
    <source>
        <dbReference type="ARBA" id="ARBA00004202"/>
    </source>
</evidence>
<protein>
    <recommendedName>
        <fullName evidence="10">CDP-glycerol--glycerophosphate glycerophosphotransferase</fullName>
    </recommendedName>
</protein>
<evidence type="ECO:0000256" key="6">
    <source>
        <dbReference type="ARBA" id="ARBA00023136"/>
    </source>
</evidence>
<evidence type="ECO:0000256" key="7">
    <source>
        <dbReference type="SAM" id="Phobius"/>
    </source>
</evidence>
<dbReference type="Proteomes" id="UP000282892">
    <property type="component" value="Chromosome"/>
</dbReference>
<dbReference type="AlphaFoldDB" id="A0A3Q9QXP5"/>
<dbReference type="InterPro" id="IPR043148">
    <property type="entry name" value="TagF_C"/>
</dbReference>